<sequence>MACLALGLAGCTADGPAGADPGPPRDGGTLRVVGSSDVEHLDTASVASVGGFGLTRLFSRTLLGIRASNDIGVTMSVRADVAAKVPTRGHGISADGLTYTLRLRPGVRWDTAPPREVTAGDFERGFKRLCNPASPSSSQAYFLPTLRGMAEYCRAFGRVSGRDPAAIAAFQRTHTIPGVRAVGDRTIVFRLIRPASDFLNLLTLQATAAAPAEYDRFLPDGPDFRRNTISDGPYRIASYRAGQSITLDRNPAWSAATDPLRERHVATIRITFGQDSPDVVQQQIEAGAADLAWDQPVPTSVLPRVRADPRFAIQRTPSNSPYVVFNTRSPNNGGALARADVRRALSYAVDRSALVKLVGGPSVARPLHGVIPPGSSGFAPSDPYPTPGDAGNPAECRRRLAAAGAPHLTLTFPYRTNSVHRQIAESLAANLRACGVETRLRADSGGNFYRSTIADPAQAREGHWDIAAPGWTPDWYGNNGRSVLQPLLDGRLYGPNSTNYGGYDSPDVDRLIDRALTASSPESAARLWRLADQRVMVDAPIIPLLDRSTTVFHASRVRNAQFLPTASSYDYSRLWLAD</sequence>
<evidence type="ECO:0000259" key="1">
    <source>
        <dbReference type="Pfam" id="PF00496"/>
    </source>
</evidence>
<dbReference type="InterPro" id="IPR039424">
    <property type="entry name" value="SBP_5"/>
</dbReference>
<dbReference type="PANTHER" id="PTHR30290:SF83">
    <property type="entry name" value="ABC TRANSPORTER SUBSTRATE-BINDING PROTEIN"/>
    <property type="match status" value="1"/>
</dbReference>
<evidence type="ECO:0000313" key="3">
    <source>
        <dbReference type="Proteomes" id="UP000431901"/>
    </source>
</evidence>
<dbReference type="CDD" id="cd08506">
    <property type="entry name" value="PBP2_clavulanate_OppA2"/>
    <property type="match status" value="1"/>
</dbReference>
<dbReference type="SUPFAM" id="SSF53850">
    <property type="entry name" value="Periplasmic binding protein-like II"/>
    <property type="match status" value="1"/>
</dbReference>
<dbReference type="InterPro" id="IPR000914">
    <property type="entry name" value="SBP_5_dom"/>
</dbReference>
<comment type="caution">
    <text evidence="2">The sequence shown here is derived from an EMBL/GenBank/DDBJ whole genome shotgun (WGS) entry which is preliminary data.</text>
</comment>
<accession>A0A6I4W476</accession>
<evidence type="ECO:0000313" key="2">
    <source>
        <dbReference type="EMBL" id="MXQ65479.1"/>
    </source>
</evidence>
<dbReference type="PIRSF" id="PIRSF002741">
    <property type="entry name" value="MppA"/>
    <property type="match status" value="1"/>
</dbReference>
<dbReference type="Gene3D" id="3.40.190.10">
    <property type="entry name" value="Periplasmic binding protein-like II"/>
    <property type="match status" value="1"/>
</dbReference>
<protein>
    <submittedName>
        <fullName evidence="2">ABC transporter substrate-binding protein</fullName>
    </submittedName>
</protein>
<dbReference type="AlphaFoldDB" id="A0A6I4W476"/>
<dbReference type="Pfam" id="PF00496">
    <property type="entry name" value="SBP_bac_5"/>
    <property type="match status" value="1"/>
</dbReference>
<dbReference type="EMBL" id="WUTW01000002">
    <property type="protein sequence ID" value="MXQ65479.1"/>
    <property type="molecule type" value="Genomic_DNA"/>
</dbReference>
<dbReference type="GO" id="GO:0015833">
    <property type="term" value="P:peptide transport"/>
    <property type="evidence" value="ECO:0007669"/>
    <property type="project" value="TreeGrafter"/>
</dbReference>
<dbReference type="Proteomes" id="UP000431901">
    <property type="component" value="Unassembled WGS sequence"/>
</dbReference>
<feature type="domain" description="Solute-binding protein family 5" evidence="1">
    <location>
        <begin position="91"/>
        <end position="476"/>
    </location>
</feature>
<dbReference type="InterPro" id="IPR030678">
    <property type="entry name" value="Peptide/Ni-bd"/>
</dbReference>
<reference evidence="2 3" key="1">
    <citation type="submission" date="2019-12" db="EMBL/GenBank/DDBJ databases">
        <title>Nocardia macrotermitis sp. nov. and Nocardia aurantia sp. nov., isolated from the gut of the fungus growing-termite Macrotermes natalensis.</title>
        <authorList>
            <person name="Christine B."/>
            <person name="Rene B."/>
        </authorList>
    </citation>
    <scope>NUCLEOTIDE SEQUENCE [LARGE SCALE GENOMIC DNA]</scope>
    <source>
        <strain evidence="2 3">DSM 102126</strain>
    </source>
</reference>
<dbReference type="PANTHER" id="PTHR30290">
    <property type="entry name" value="PERIPLASMIC BINDING COMPONENT OF ABC TRANSPORTER"/>
    <property type="match status" value="1"/>
</dbReference>
<name>A0A6I4W476_9ACTN</name>
<dbReference type="GO" id="GO:1904680">
    <property type="term" value="F:peptide transmembrane transporter activity"/>
    <property type="evidence" value="ECO:0007669"/>
    <property type="project" value="TreeGrafter"/>
</dbReference>
<dbReference type="Gene3D" id="3.10.105.10">
    <property type="entry name" value="Dipeptide-binding Protein, Domain 3"/>
    <property type="match status" value="1"/>
</dbReference>
<dbReference type="OrthoDB" id="5240629at2"/>
<organism evidence="2 3">
    <name type="scientific">Actinomadura rayongensis</name>
    <dbReference type="NCBI Taxonomy" id="1429076"/>
    <lineage>
        <taxon>Bacteria</taxon>
        <taxon>Bacillati</taxon>
        <taxon>Actinomycetota</taxon>
        <taxon>Actinomycetes</taxon>
        <taxon>Streptosporangiales</taxon>
        <taxon>Thermomonosporaceae</taxon>
        <taxon>Actinomadura</taxon>
    </lineage>
</organism>
<dbReference type="GO" id="GO:0042597">
    <property type="term" value="C:periplasmic space"/>
    <property type="evidence" value="ECO:0007669"/>
    <property type="project" value="UniProtKB-ARBA"/>
</dbReference>
<dbReference type="GO" id="GO:0043190">
    <property type="term" value="C:ATP-binding cassette (ABC) transporter complex"/>
    <property type="evidence" value="ECO:0007669"/>
    <property type="project" value="InterPro"/>
</dbReference>
<keyword evidence="3" id="KW-1185">Reference proteome</keyword>
<proteinExistence type="predicted"/>
<gene>
    <name evidence="2" type="ORF">GQ466_15730</name>
</gene>